<evidence type="ECO:0000256" key="1">
    <source>
        <dbReference type="SAM" id="MobiDB-lite"/>
    </source>
</evidence>
<accession>A0A0N0S5Z1</accession>
<keyword evidence="3" id="KW-1185">Reference proteome</keyword>
<name>A0A0N0S5Z1_9ACTN</name>
<dbReference type="EMBL" id="LGCN01000120">
    <property type="protein sequence ID" value="KOT40574.1"/>
    <property type="molecule type" value="Genomic_DNA"/>
</dbReference>
<gene>
    <name evidence="2" type="ORF">ADK41_12655</name>
</gene>
<dbReference type="AlphaFoldDB" id="A0A0N0S5Z1"/>
<reference evidence="2 3" key="1">
    <citation type="submission" date="2015-07" db="EMBL/GenBank/DDBJ databases">
        <authorList>
            <person name="Noorani M."/>
        </authorList>
    </citation>
    <scope>NUCLEOTIDE SEQUENCE [LARGE SCALE GENOMIC DNA]</scope>
    <source>
        <strain evidence="2 3">NRRL B-24567</strain>
    </source>
</reference>
<dbReference type="PATRIC" id="fig|36816.3.peg.2724"/>
<evidence type="ECO:0000313" key="2">
    <source>
        <dbReference type="EMBL" id="KOT40574.1"/>
    </source>
</evidence>
<comment type="caution">
    <text evidence="2">The sequence shown here is derived from an EMBL/GenBank/DDBJ whole genome shotgun (WGS) entry which is preliminary data.</text>
</comment>
<organism evidence="2 3">
    <name type="scientific">Streptomyces caelestis</name>
    <dbReference type="NCBI Taxonomy" id="36816"/>
    <lineage>
        <taxon>Bacteria</taxon>
        <taxon>Bacillati</taxon>
        <taxon>Actinomycetota</taxon>
        <taxon>Actinomycetes</taxon>
        <taxon>Kitasatosporales</taxon>
        <taxon>Streptomycetaceae</taxon>
        <taxon>Streptomyces</taxon>
    </lineage>
</organism>
<protein>
    <submittedName>
        <fullName evidence="2">Uncharacterized protein</fullName>
    </submittedName>
</protein>
<evidence type="ECO:0000313" key="3">
    <source>
        <dbReference type="Proteomes" id="UP000037773"/>
    </source>
</evidence>
<feature type="region of interest" description="Disordered" evidence="1">
    <location>
        <begin position="1"/>
        <end position="34"/>
    </location>
</feature>
<sequence>MTRLGDEPTRAFGVQGAPTAVRMGREGQGEGGSEKAAAVLVDIGKQPAGDRESTRSECSLIDGVSAHSVLLQS</sequence>
<proteinExistence type="predicted"/>
<dbReference type="Proteomes" id="UP000037773">
    <property type="component" value="Unassembled WGS sequence"/>
</dbReference>